<dbReference type="EMBL" id="RQFD01000016">
    <property type="protein sequence ID" value="TGK46668.1"/>
    <property type="molecule type" value="Genomic_DNA"/>
</dbReference>
<name>A0ABY2L3H9_9LEPT</name>
<sequence>MITLQTIVDVKGVKPKDFYEFILNCTDEDYNRWWPGTHLVWHTVKKFPGNTGNLIYSEQMFGGHLEKGHSVIKKLVPYNEMHFQVIRGIRVPVWYTLKFDDIPGGVRVTHLVFGGFNGIGKIFDPLFRLYLSEAYNAELDPHVIEEFHRLATVLAK</sequence>
<accession>A0ABY2L3H9</accession>
<protein>
    <recommendedName>
        <fullName evidence="3">SRPBCC family protein</fullName>
    </recommendedName>
</protein>
<dbReference type="Proteomes" id="UP000297617">
    <property type="component" value="Unassembled WGS sequence"/>
</dbReference>
<comment type="caution">
    <text evidence="1">The sequence shown here is derived from an EMBL/GenBank/DDBJ whole genome shotgun (WGS) entry which is preliminary data.</text>
</comment>
<dbReference type="RefSeq" id="WP_135754569.1">
    <property type="nucleotide sequence ID" value="NZ_RQFD01000016.1"/>
</dbReference>
<gene>
    <name evidence="1" type="ORF">EHQ10_14995</name>
</gene>
<evidence type="ECO:0008006" key="3">
    <source>
        <dbReference type="Google" id="ProtNLM"/>
    </source>
</evidence>
<proteinExistence type="predicted"/>
<dbReference type="SUPFAM" id="SSF55961">
    <property type="entry name" value="Bet v1-like"/>
    <property type="match status" value="1"/>
</dbReference>
<organism evidence="1 2">
    <name type="scientific">Leptospira bouyouniensis</name>
    <dbReference type="NCBI Taxonomy" id="2484911"/>
    <lineage>
        <taxon>Bacteria</taxon>
        <taxon>Pseudomonadati</taxon>
        <taxon>Spirochaetota</taxon>
        <taxon>Spirochaetia</taxon>
        <taxon>Leptospirales</taxon>
        <taxon>Leptospiraceae</taxon>
        <taxon>Leptospira</taxon>
    </lineage>
</organism>
<evidence type="ECO:0000313" key="2">
    <source>
        <dbReference type="Proteomes" id="UP000297617"/>
    </source>
</evidence>
<evidence type="ECO:0000313" key="1">
    <source>
        <dbReference type="EMBL" id="TGK46668.1"/>
    </source>
</evidence>
<keyword evidence="2" id="KW-1185">Reference proteome</keyword>
<reference evidence="2" key="1">
    <citation type="journal article" date="2019" name="PLoS Negl. Trop. Dis.">
        <title>Revisiting the worldwide diversity of Leptospira species in the environment.</title>
        <authorList>
            <person name="Vincent A.T."/>
            <person name="Schiettekatte O."/>
            <person name="Bourhy P."/>
            <person name="Veyrier F.J."/>
            <person name="Picardeau M."/>
        </authorList>
    </citation>
    <scope>NUCLEOTIDE SEQUENCE [LARGE SCALE GENOMIC DNA]</scope>
    <source>
        <strain evidence="2">201800295</strain>
    </source>
</reference>